<dbReference type="GO" id="GO:0016747">
    <property type="term" value="F:acyltransferase activity, transferring groups other than amino-acyl groups"/>
    <property type="evidence" value="ECO:0007669"/>
    <property type="project" value="InterPro"/>
</dbReference>
<feature type="domain" description="N-acetyltransferase" evidence="1">
    <location>
        <begin position="12"/>
        <end position="176"/>
    </location>
</feature>
<dbReference type="Pfam" id="PF13302">
    <property type="entry name" value="Acetyltransf_3"/>
    <property type="match status" value="1"/>
</dbReference>
<dbReference type="Gene3D" id="3.40.630.30">
    <property type="match status" value="1"/>
</dbReference>
<protein>
    <submittedName>
        <fullName evidence="2">Acyl-CoA N-acyltransferase</fullName>
    </submittedName>
</protein>
<proteinExistence type="predicted"/>
<evidence type="ECO:0000313" key="3">
    <source>
        <dbReference type="Proteomes" id="UP001203297"/>
    </source>
</evidence>
<dbReference type="InterPro" id="IPR016181">
    <property type="entry name" value="Acyl_CoA_acyltransferase"/>
</dbReference>
<evidence type="ECO:0000259" key="1">
    <source>
        <dbReference type="PROSITE" id="PS51186"/>
    </source>
</evidence>
<comment type="caution">
    <text evidence="2">The sequence shown here is derived from an EMBL/GenBank/DDBJ whole genome shotgun (WGS) entry which is preliminary data.</text>
</comment>
<organism evidence="2 3">
    <name type="scientific">Multifurca ochricompacta</name>
    <dbReference type="NCBI Taxonomy" id="376703"/>
    <lineage>
        <taxon>Eukaryota</taxon>
        <taxon>Fungi</taxon>
        <taxon>Dikarya</taxon>
        <taxon>Basidiomycota</taxon>
        <taxon>Agaricomycotina</taxon>
        <taxon>Agaricomycetes</taxon>
        <taxon>Russulales</taxon>
        <taxon>Russulaceae</taxon>
        <taxon>Multifurca</taxon>
    </lineage>
</organism>
<dbReference type="InterPro" id="IPR000182">
    <property type="entry name" value="GNAT_dom"/>
</dbReference>
<dbReference type="InterPro" id="IPR051531">
    <property type="entry name" value="N-acetyltransferase"/>
</dbReference>
<dbReference type="EMBL" id="WTXG01000007">
    <property type="protein sequence ID" value="KAI0304517.1"/>
    <property type="molecule type" value="Genomic_DNA"/>
</dbReference>
<dbReference type="AlphaFoldDB" id="A0AAD4M7V3"/>
<gene>
    <name evidence="2" type="ORF">B0F90DRAFT_1626047</name>
</gene>
<sequence>MVLESWWETVRTVLRPYTPADEEAFLRLWNDPVVQRLSFVEDLSPTRTEEFLQRTIESAAKGSIFFAVVEDKEKHEFIGHVSLNFKPPPDNDAAVGIALKGRYRGRGFGTELMRWLITHGFHGLGLHRISLTVMEDNIPALRMYKKIGFIDEGRAKKRIQSNGQSKDLICMGIVREEWDIQNSRMRKFT</sequence>
<dbReference type="PROSITE" id="PS51186">
    <property type="entry name" value="GNAT"/>
    <property type="match status" value="1"/>
</dbReference>
<dbReference type="SUPFAM" id="SSF55729">
    <property type="entry name" value="Acyl-CoA N-acyltransferases (Nat)"/>
    <property type="match status" value="1"/>
</dbReference>
<accession>A0AAD4M7V3</accession>
<dbReference type="Proteomes" id="UP001203297">
    <property type="component" value="Unassembled WGS sequence"/>
</dbReference>
<name>A0AAD4M7V3_9AGAM</name>
<dbReference type="CDD" id="cd04301">
    <property type="entry name" value="NAT_SF"/>
    <property type="match status" value="1"/>
</dbReference>
<evidence type="ECO:0000313" key="2">
    <source>
        <dbReference type="EMBL" id="KAI0304517.1"/>
    </source>
</evidence>
<keyword evidence="3" id="KW-1185">Reference proteome</keyword>
<dbReference type="PANTHER" id="PTHR43792">
    <property type="entry name" value="GNAT FAMILY, PUTATIVE (AFU_ORTHOLOGUE AFUA_3G00765)-RELATED-RELATED"/>
    <property type="match status" value="1"/>
</dbReference>
<reference evidence="2" key="1">
    <citation type="journal article" date="2022" name="New Phytol.">
        <title>Evolutionary transition to the ectomycorrhizal habit in the genomes of a hyperdiverse lineage of mushroom-forming fungi.</title>
        <authorList>
            <person name="Looney B."/>
            <person name="Miyauchi S."/>
            <person name="Morin E."/>
            <person name="Drula E."/>
            <person name="Courty P.E."/>
            <person name="Kohler A."/>
            <person name="Kuo A."/>
            <person name="LaButti K."/>
            <person name="Pangilinan J."/>
            <person name="Lipzen A."/>
            <person name="Riley R."/>
            <person name="Andreopoulos W."/>
            <person name="He G."/>
            <person name="Johnson J."/>
            <person name="Nolan M."/>
            <person name="Tritt A."/>
            <person name="Barry K.W."/>
            <person name="Grigoriev I.V."/>
            <person name="Nagy L.G."/>
            <person name="Hibbett D."/>
            <person name="Henrissat B."/>
            <person name="Matheny P.B."/>
            <person name="Labbe J."/>
            <person name="Martin F.M."/>
        </authorList>
    </citation>
    <scope>NUCLEOTIDE SEQUENCE</scope>
    <source>
        <strain evidence="2">BPL690</strain>
    </source>
</reference>